<evidence type="ECO:0000313" key="1">
    <source>
        <dbReference type="EMBL" id="JAD55235.1"/>
    </source>
</evidence>
<dbReference type="EMBL" id="GBRH01242660">
    <property type="protein sequence ID" value="JAD55235.1"/>
    <property type="molecule type" value="Transcribed_RNA"/>
</dbReference>
<accession>A0A0A9SN88</accession>
<organism evidence="1">
    <name type="scientific">Arundo donax</name>
    <name type="common">Giant reed</name>
    <name type="synonym">Donax arundinaceus</name>
    <dbReference type="NCBI Taxonomy" id="35708"/>
    <lineage>
        <taxon>Eukaryota</taxon>
        <taxon>Viridiplantae</taxon>
        <taxon>Streptophyta</taxon>
        <taxon>Embryophyta</taxon>
        <taxon>Tracheophyta</taxon>
        <taxon>Spermatophyta</taxon>
        <taxon>Magnoliopsida</taxon>
        <taxon>Liliopsida</taxon>
        <taxon>Poales</taxon>
        <taxon>Poaceae</taxon>
        <taxon>PACMAD clade</taxon>
        <taxon>Arundinoideae</taxon>
        <taxon>Arundineae</taxon>
        <taxon>Arundo</taxon>
    </lineage>
</organism>
<protein>
    <submittedName>
        <fullName evidence="1">Uncharacterized protein</fullName>
    </submittedName>
</protein>
<reference evidence="1" key="1">
    <citation type="submission" date="2014-09" db="EMBL/GenBank/DDBJ databases">
        <authorList>
            <person name="Magalhaes I.L.F."/>
            <person name="Oliveira U."/>
            <person name="Santos F.R."/>
            <person name="Vidigal T.H.D.A."/>
            <person name="Brescovit A.D."/>
            <person name="Santos A.J."/>
        </authorList>
    </citation>
    <scope>NUCLEOTIDE SEQUENCE</scope>
    <source>
        <tissue evidence="1">Shoot tissue taken approximately 20 cm above the soil surface</tissue>
    </source>
</reference>
<reference evidence="1" key="2">
    <citation type="journal article" date="2015" name="Data Brief">
        <title>Shoot transcriptome of the giant reed, Arundo donax.</title>
        <authorList>
            <person name="Barrero R.A."/>
            <person name="Guerrero F.D."/>
            <person name="Moolhuijzen P."/>
            <person name="Goolsby J.A."/>
            <person name="Tidwell J."/>
            <person name="Bellgard S.E."/>
            <person name="Bellgard M.I."/>
        </authorList>
    </citation>
    <scope>NUCLEOTIDE SEQUENCE</scope>
    <source>
        <tissue evidence="1">Shoot tissue taken approximately 20 cm above the soil surface</tissue>
    </source>
</reference>
<dbReference type="AlphaFoldDB" id="A0A0A9SN88"/>
<sequence>MSPVAHESGHHPLQFCSFSA</sequence>
<proteinExistence type="predicted"/>
<name>A0A0A9SN88_ARUDO</name>